<dbReference type="Proteomes" id="UP001501509">
    <property type="component" value="Unassembled WGS sequence"/>
</dbReference>
<comment type="caution">
    <text evidence="2">The sequence shown here is derived from an EMBL/GenBank/DDBJ whole genome shotgun (WGS) entry which is preliminary data.</text>
</comment>
<evidence type="ECO:0000313" key="3">
    <source>
        <dbReference type="Proteomes" id="UP001501509"/>
    </source>
</evidence>
<organism evidence="2 3">
    <name type="scientific">Actinomadura fulvescens</name>
    <dbReference type="NCBI Taxonomy" id="46160"/>
    <lineage>
        <taxon>Bacteria</taxon>
        <taxon>Bacillati</taxon>
        <taxon>Actinomycetota</taxon>
        <taxon>Actinomycetes</taxon>
        <taxon>Streptosporangiales</taxon>
        <taxon>Thermomonosporaceae</taxon>
        <taxon>Actinomadura</taxon>
    </lineage>
</organism>
<dbReference type="InterPro" id="IPR046267">
    <property type="entry name" value="DUF6300"/>
</dbReference>
<accession>A0ABP6CUJ6</accession>
<protein>
    <submittedName>
        <fullName evidence="2">DUF6300 family protein</fullName>
    </submittedName>
</protein>
<dbReference type="EMBL" id="BAAATD010000013">
    <property type="protein sequence ID" value="GAA2626911.1"/>
    <property type="molecule type" value="Genomic_DNA"/>
</dbReference>
<keyword evidence="3" id="KW-1185">Reference proteome</keyword>
<name>A0ABP6CUJ6_9ACTN</name>
<evidence type="ECO:0000256" key="1">
    <source>
        <dbReference type="SAM" id="MobiDB-lite"/>
    </source>
</evidence>
<reference evidence="3" key="1">
    <citation type="journal article" date="2019" name="Int. J. Syst. Evol. Microbiol.">
        <title>The Global Catalogue of Microorganisms (GCM) 10K type strain sequencing project: providing services to taxonomists for standard genome sequencing and annotation.</title>
        <authorList>
            <consortium name="The Broad Institute Genomics Platform"/>
            <consortium name="The Broad Institute Genome Sequencing Center for Infectious Disease"/>
            <person name="Wu L."/>
            <person name="Ma J."/>
        </authorList>
    </citation>
    <scope>NUCLEOTIDE SEQUENCE [LARGE SCALE GENOMIC DNA]</scope>
    <source>
        <strain evidence="3">JCM 6833</strain>
    </source>
</reference>
<gene>
    <name evidence="2" type="ORF">GCM10010411_74930</name>
</gene>
<evidence type="ECO:0000313" key="2">
    <source>
        <dbReference type="EMBL" id="GAA2626911.1"/>
    </source>
</evidence>
<feature type="region of interest" description="Disordered" evidence="1">
    <location>
        <begin position="1"/>
        <end position="20"/>
    </location>
</feature>
<dbReference type="RefSeq" id="WP_344547237.1">
    <property type="nucleotide sequence ID" value="NZ_BAAATD010000013.1"/>
</dbReference>
<sequence>MTPTTPDDGSASQQASHVNGDRVDVVAAGEAPSCTRCGGEGLLSARVPHGFERPDGHRVNGTTVVVLCPRCDAGDRAAGALITFFHVHGEVESDTVQHCADLIHAWVDSIHIPPVNVEAVEAEFDAWKRGEL</sequence>
<proteinExistence type="predicted"/>
<dbReference type="Pfam" id="PF19817">
    <property type="entry name" value="DUF6300"/>
    <property type="match status" value="1"/>
</dbReference>
<feature type="compositionally biased region" description="Polar residues" evidence="1">
    <location>
        <begin position="1"/>
        <end position="17"/>
    </location>
</feature>